<dbReference type="EMBL" id="JAUCMV010000001">
    <property type="protein sequence ID" value="KAK0423900.1"/>
    <property type="molecule type" value="Genomic_DNA"/>
</dbReference>
<evidence type="ECO:0000256" key="1">
    <source>
        <dbReference type="SAM" id="MobiDB-lite"/>
    </source>
</evidence>
<feature type="compositionally biased region" description="Basic residues" evidence="1">
    <location>
        <begin position="253"/>
        <end position="263"/>
    </location>
</feature>
<evidence type="ECO:0000313" key="2">
    <source>
        <dbReference type="EMBL" id="KAK0423900.1"/>
    </source>
</evidence>
<evidence type="ECO:0008006" key="4">
    <source>
        <dbReference type="Google" id="ProtNLM"/>
    </source>
</evidence>
<feature type="region of interest" description="Disordered" evidence="1">
    <location>
        <begin position="253"/>
        <end position="298"/>
    </location>
</feature>
<evidence type="ECO:0000313" key="3">
    <source>
        <dbReference type="Proteomes" id="UP001175271"/>
    </source>
</evidence>
<comment type="caution">
    <text evidence="2">The sequence shown here is derived from an EMBL/GenBank/DDBJ whole genome shotgun (WGS) entry which is preliminary data.</text>
</comment>
<accession>A0AA39IHT4</accession>
<dbReference type="AlphaFoldDB" id="A0AA39IHT4"/>
<proteinExistence type="predicted"/>
<name>A0AA39IHT4_9BILA</name>
<protein>
    <recommendedName>
        <fullName evidence="4">Chromatin target of PRMT1 protein C-terminal domain-containing protein</fullName>
    </recommendedName>
</protein>
<keyword evidence="3" id="KW-1185">Reference proteome</keyword>
<reference evidence="2" key="1">
    <citation type="submission" date="2023-06" db="EMBL/GenBank/DDBJ databases">
        <title>Genomic analysis of the entomopathogenic nematode Steinernema hermaphroditum.</title>
        <authorList>
            <person name="Schwarz E.M."/>
            <person name="Heppert J.K."/>
            <person name="Baniya A."/>
            <person name="Schwartz H.T."/>
            <person name="Tan C.-H."/>
            <person name="Antoshechkin I."/>
            <person name="Sternberg P.W."/>
            <person name="Goodrich-Blair H."/>
            <person name="Dillman A.R."/>
        </authorList>
    </citation>
    <scope>NUCLEOTIDE SEQUENCE</scope>
    <source>
        <strain evidence="2">PS9179</strain>
        <tissue evidence="2">Whole animal</tissue>
    </source>
</reference>
<gene>
    <name evidence="2" type="ORF">QR680_008396</name>
</gene>
<dbReference type="Proteomes" id="UP001175271">
    <property type="component" value="Unassembled WGS sequence"/>
</dbReference>
<organism evidence="2 3">
    <name type="scientific">Steinernema hermaphroditum</name>
    <dbReference type="NCBI Taxonomy" id="289476"/>
    <lineage>
        <taxon>Eukaryota</taxon>
        <taxon>Metazoa</taxon>
        <taxon>Ecdysozoa</taxon>
        <taxon>Nematoda</taxon>
        <taxon>Chromadorea</taxon>
        <taxon>Rhabditida</taxon>
        <taxon>Tylenchina</taxon>
        <taxon>Panagrolaimomorpha</taxon>
        <taxon>Strongyloidoidea</taxon>
        <taxon>Steinernematidae</taxon>
        <taxon>Steinernema</taxon>
    </lineage>
</organism>
<feature type="compositionally biased region" description="Basic and acidic residues" evidence="1">
    <location>
        <begin position="264"/>
        <end position="298"/>
    </location>
</feature>
<sequence length="298" mass="33693">MSLDSVPKKVLIASSSQMSLHERFSRMKSVVTRPAGRGGAFNGNAHMDVDRRDPEEALNPRGRSFLYDDYMDNDLNSNGLTAQAQARLATEREQLRMQTTRAGYSGNVGSSRPRVMINRVAPRGYVDLDSAEGGDEYFDEQPEDVQYVVRERPPPRVQTRYVDVVRPRPRPRQVVTEVVEIVRPQKPRFMGRQKIIQAKQRNLPIEQRLGVVKQPLSKRVGAAVQSPAARNTKIVKKSVVPMKANTGRIIKKKVAPKPAPKAKKTFEKKAPVSKEDLDKELEDYMRKSNHPRIDVSDL</sequence>